<keyword evidence="2" id="KW-1185">Reference proteome</keyword>
<dbReference type="Proteomes" id="UP000682782">
    <property type="component" value="Chromosome"/>
</dbReference>
<evidence type="ECO:0000313" key="1">
    <source>
        <dbReference type="EMBL" id="QUC65875.1"/>
    </source>
</evidence>
<gene>
    <name evidence="1" type="ORF">JYE49_08260</name>
</gene>
<proteinExistence type="predicted"/>
<organism evidence="1 2">
    <name type="scientific">Aristaeella hokkaidonensis</name>
    <dbReference type="NCBI Taxonomy" id="3046382"/>
    <lineage>
        <taxon>Bacteria</taxon>
        <taxon>Bacillati</taxon>
        <taxon>Bacillota</taxon>
        <taxon>Clostridia</taxon>
        <taxon>Eubacteriales</taxon>
        <taxon>Aristaeellaceae</taxon>
        <taxon>Aristaeella</taxon>
    </lineage>
</organism>
<protein>
    <submittedName>
        <fullName evidence="1">Uncharacterized protein</fullName>
    </submittedName>
</protein>
<dbReference type="EMBL" id="CP068393">
    <property type="protein sequence ID" value="QUC65875.1"/>
    <property type="molecule type" value="Genomic_DNA"/>
</dbReference>
<sequence>MYRRYSQVGDGNMSLSQMNRNRIRNIIILLLLAAVVALLVLSIPMLQGKNNTHKLYISQMQKECKEAYADTASLSRTAGADSAQILARVRCNVHAMRVINNLSNTENGHPFVEDAKLQSLLNEVDRFLGVLSTGMATGENATALQTALSELQEIVGNLE</sequence>
<name>A0AC61MUD7_9FIRM</name>
<reference evidence="1" key="1">
    <citation type="submission" date="2021-01" db="EMBL/GenBank/DDBJ databases">
        <title>Complete genome sequence of Clostridiales bacterium R-7.</title>
        <authorList>
            <person name="Mahoney-Kurpe S.C."/>
            <person name="Palevich N."/>
            <person name="Koike S."/>
            <person name="Moon C.D."/>
            <person name="Attwood G.T."/>
        </authorList>
    </citation>
    <scope>NUCLEOTIDE SEQUENCE</scope>
    <source>
        <strain evidence="1">R-7</strain>
    </source>
</reference>
<evidence type="ECO:0000313" key="2">
    <source>
        <dbReference type="Proteomes" id="UP000682782"/>
    </source>
</evidence>
<accession>A0AC61MUD7</accession>